<dbReference type="InterPro" id="IPR011765">
    <property type="entry name" value="Pept_M16_N"/>
</dbReference>
<evidence type="ECO:0000313" key="4">
    <source>
        <dbReference type="EMBL" id="PSR35468.1"/>
    </source>
</evidence>
<evidence type="ECO:0000259" key="2">
    <source>
        <dbReference type="Pfam" id="PF00675"/>
    </source>
</evidence>
<dbReference type="GO" id="GO:0046872">
    <property type="term" value="F:metal ion binding"/>
    <property type="evidence" value="ECO:0007669"/>
    <property type="project" value="InterPro"/>
</dbReference>
<dbReference type="Pfam" id="PF05193">
    <property type="entry name" value="Peptidase_M16_C"/>
    <property type="match status" value="1"/>
</dbReference>
<evidence type="ECO:0000259" key="3">
    <source>
        <dbReference type="Pfam" id="PF05193"/>
    </source>
</evidence>
<reference evidence="4 5" key="1">
    <citation type="journal article" date="2014" name="BMC Genomics">
        <title>Comparison of environmental and isolate Sulfobacillus genomes reveals diverse carbon, sulfur, nitrogen, and hydrogen metabolisms.</title>
        <authorList>
            <person name="Justice N.B."/>
            <person name="Norman A."/>
            <person name="Brown C.T."/>
            <person name="Singh A."/>
            <person name="Thomas B.C."/>
            <person name="Banfield J.F."/>
        </authorList>
    </citation>
    <scope>NUCLEOTIDE SEQUENCE [LARGE SCALE GENOMIC DNA]</scope>
    <source>
        <strain evidence="4">AMDSBA4</strain>
    </source>
</reference>
<evidence type="ECO:0000313" key="5">
    <source>
        <dbReference type="Proteomes" id="UP000242972"/>
    </source>
</evidence>
<organism evidence="4 5">
    <name type="scientific">Sulfobacillus benefaciens</name>
    <dbReference type="NCBI Taxonomy" id="453960"/>
    <lineage>
        <taxon>Bacteria</taxon>
        <taxon>Bacillati</taxon>
        <taxon>Bacillota</taxon>
        <taxon>Clostridia</taxon>
        <taxon>Eubacteriales</taxon>
        <taxon>Clostridiales Family XVII. Incertae Sedis</taxon>
        <taxon>Sulfobacillus</taxon>
    </lineage>
</organism>
<dbReference type="Pfam" id="PF00675">
    <property type="entry name" value="Peptidase_M16"/>
    <property type="match status" value="1"/>
</dbReference>
<dbReference type="Proteomes" id="UP000242972">
    <property type="component" value="Unassembled WGS sequence"/>
</dbReference>
<dbReference type="AlphaFoldDB" id="A0A2T2XM07"/>
<dbReference type="Gene3D" id="3.30.830.10">
    <property type="entry name" value="Metalloenzyme, LuxS/M16 peptidase-like"/>
    <property type="match status" value="2"/>
</dbReference>
<name>A0A2T2XM07_9FIRM</name>
<dbReference type="InterPro" id="IPR050361">
    <property type="entry name" value="MPP/UQCRC_Complex"/>
</dbReference>
<gene>
    <name evidence="4" type="ORF">C7B46_00300</name>
</gene>
<dbReference type="InterPro" id="IPR007863">
    <property type="entry name" value="Peptidase_M16_C"/>
</dbReference>
<comment type="caution">
    <text evidence="4">The sequence shown here is derived from an EMBL/GenBank/DDBJ whole genome shotgun (WGS) entry which is preliminary data.</text>
</comment>
<protein>
    <submittedName>
        <fullName evidence="4">Insulinase family protein</fullName>
    </submittedName>
</protein>
<dbReference type="PANTHER" id="PTHR11851:SF49">
    <property type="entry name" value="MITOCHONDRIAL-PROCESSING PEPTIDASE SUBUNIT ALPHA"/>
    <property type="match status" value="1"/>
</dbReference>
<dbReference type="InterPro" id="IPR011249">
    <property type="entry name" value="Metalloenz_LuxS/M16"/>
</dbReference>
<evidence type="ECO:0000256" key="1">
    <source>
        <dbReference type="ARBA" id="ARBA00007261"/>
    </source>
</evidence>
<sequence length="413" mass="46032">MKLPHGLTFVYDDHGSLGTIAMGIFIGAGSRDEGLEQEGAAHFLEHLAFKGAGNHTSRQIAELMDGLGGEVNAYTTRDYTCFYAKVLTPMALPAWELLWDLVRNPWLAEGDLYRERNVVQEELLEAWDDIEDRCEMAYMESLYQDHQMRHDVLGTPDTIKRLTWDNIQSFYRQHYTPANMVVAIAGEGTMTLLDQIQQVHNTVGGTAPSRSAPVPAPSHVHYHHKAEQLQILIGAPAPVLTQDEYPVALLLSMLLGGQNSSRLWQRLRETEGLVYTVSTGYNAQADWGELSIHMALNPASLESALAATKSEVERFIAHGPEDHEVQRALMQLTTSLAFTRETPDGRMFRLGRYGLLGQVPHSGDLLLGQLARVTPRQIQLLAETLFGDWSRVAVGTAGILPGEWRNLHDFLVK</sequence>
<comment type="similarity">
    <text evidence="1">Belongs to the peptidase M16 family.</text>
</comment>
<accession>A0A2T2XM07</accession>
<feature type="domain" description="Peptidase M16 C-terminal" evidence="3">
    <location>
        <begin position="162"/>
        <end position="332"/>
    </location>
</feature>
<dbReference type="SUPFAM" id="SSF63411">
    <property type="entry name" value="LuxS/MPP-like metallohydrolase"/>
    <property type="match status" value="2"/>
</dbReference>
<feature type="domain" description="Peptidase M16 N-terminal" evidence="2">
    <location>
        <begin position="20"/>
        <end position="155"/>
    </location>
</feature>
<dbReference type="PANTHER" id="PTHR11851">
    <property type="entry name" value="METALLOPROTEASE"/>
    <property type="match status" value="1"/>
</dbReference>
<dbReference type="EMBL" id="PXYW01000001">
    <property type="protein sequence ID" value="PSR35468.1"/>
    <property type="molecule type" value="Genomic_DNA"/>
</dbReference>
<proteinExistence type="inferred from homology"/>